<dbReference type="KEGG" id="sulg:FJR48_08455"/>
<dbReference type="AlphaFoldDB" id="A0A5P8P451"/>
<evidence type="ECO:0000313" key="2">
    <source>
        <dbReference type="EMBL" id="QFR50469.1"/>
    </source>
</evidence>
<sequence>MIYRVVKHFNYVVFNVVSIVFIPFFVRVKNTCNFMSKLGNRSFRCILA</sequence>
<dbReference type="Proteomes" id="UP000326944">
    <property type="component" value="Chromosome"/>
</dbReference>
<organism evidence="2 3">
    <name type="scientific">Sulfurimonas lithotrophica</name>
    <dbReference type="NCBI Taxonomy" id="2590022"/>
    <lineage>
        <taxon>Bacteria</taxon>
        <taxon>Pseudomonadati</taxon>
        <taxon>Campylobacterota</taxon>
        <taxon>Epsilonproteobacteria</taxon>
        <taxon>Campylobacterales</taxon>
        <taxon>Sulfurimonadaceae</taxon>
        <taxon>Sulfurimonas</taxon>
    </lineage>
</organism>
<gene>
    <name evidence="2" type="ORF">FJR48_08455</name>
</gene>
<keyword evidence="1" id="KW-0812">Transmembrane</keyword>
<name>A0A5P8P451_9BACT</name>
<keyword evidence="1" id="KW-0472">Membrane</keyword>
<accession>A0A5P8P451</accession>
<evidence type="ECO:0000256" key="1">
    <source>
        <dbReference type="SAM" id="Phobius"/>
    </source>
</evidence>
<feature type="transmembrane region" description="Helical" evidence="1">
    <location>
        <begin position="12"/>
        <end position="28"/>
    </location>
</feature>
<keyword evidence="3" id="KW-1185">Reference proteome</keyword>
<keyword evidence="1" id="KW-1133">Transmembrane helix</keyword>
<dbReference type="EMBL" id="CP043617">
    <property type="protein sequence ID" value="QFR50469.1"/>
    <property type="molecule type" value="Genomic_DNA"/>
</dbReference>
<reference evidence="2 3" key="1">
    <citation type="submission" date="2019-09" db="EMBL/GenBank/DDBJ databases">
        <title>Sulfurimonas gotlandica sp. nov., a chemoautotrophic and psychrotolerant epsilonproteobacterium isolated from a pelagic redoxcline, and an emended description of the genus Sulfurimonas.</title>
        <authorList>
            <person name="Wang S."/>
            <person name="Jiang L."/>
            <person name="Shao S."/>
        </authorList>
    </citation>
    <scope>NUCLEOTIDE SEQUENCE [LARGE SCALE GENOMIC DNA]</scope>
    <source>
        <strain evidence="2 3">GYSZ_1</strain>
    </source>
</reference>
<evidence type="ECO:0000313" key="3">
    <source>
        <dbReference type="Proteomes" id="UP000326944"/>
    </source>
</evidence>
<proteinExistence type="predicted"/>
<protein>
    <submittedName>
        <fullName evidence="2">Uncharacterized protein</fullName>
    </submittedName>
</protein>